<evidence type="ECO:0000313" key="5">
    <source>
        <dbReference type="EMBL" id="CAG8515222.1"/>
    </source>
</evidence>
<feature type="compositionally biased region" description="Polar residues" evidence="3">
    <location>
        <begin position="96"/>
        <end position="107"/>
    </location>
</feature>
<feature type="domain" description="Chromo" evidence="4">
    <location>
        <begin position="15"/>
        <end position="73"/>
    </location>
</feature>
<dbReference type="PANTHER" id="PTHR22812">
    <property type="entry name" value="CHROMOBOX PROTEIN"/>
    <property type="match status" value="1"/>
</dbReference>
<feature type="compositionally biased region" description="Polar residues" evidence="3">
    <location>
        <begin position="237"/>
        <end position="256"/>
    </location>
</feature>
<dbReference type="GO" id="GO:0005634">
    <property type="term" value="C:nucleus"/>
    <property type="evidence" value="ECO:0007669"/>
    <property type="project" value="UniProtKB-SubCell"/>
</dbReference>
<reference evidence="5" key="1">
    <citation type="submission" date="2021-06" db="EMBL/GenBank/DDBJ databases">
        <authorList>
            <person name="Kallberg Y."/>
            <person name="Tangrot J."/>
            <person name="Rosling A."/>
        </authorList>
    </citation>
    <scope>NUCLEOTIDE SEQUENCE</scope>
    <source>
        <strain evidence="5">BR232B</strain>
    </source>
</reference>
<feature type="compositionally biased region" description="Basic and acidic residues" evidence="3">
    <location>
        <begin position="74"/>
        <end position="93"/>
    </location>
</feature>
<dbReference type="InterPro" id="IPR023780">
    <property type="entry name" value="Chromo_domain"/>
</dbReference>
<feature type="region of interest" description="Disordered" evidence="3">
    <location>
        <begin position="218"/>
        <end position="306"/>
    </location>
</feature>
<dbReference type="InterPro" id="IPR016197">
    <property type="entry name" value="Chromo-like_dom_sf"/>
</dbReference>
<sequence length="781" mass="88432">MSQYNVVPVVSEEEYEVECVRDSRIIDGVEQFLIKWAGYDESSCTWEPRSNLNCEQKLQDYFDRKNKTFGQHQEAAKDSKKTVEAGQKQKDLEAQGLTNQTGNTGHTSQEHYRKLTANQKNKQSQSTQSNSVNQTKVKDAPTITHAVKPQRPPVKPSEHLLANQKKNESTKQIQNTAKTISDKPPKTSNILHNSSVLMKDEFETGMRGLNRLQGLNKQSGRVVKSAHAKKRSKDDIGSQNSYVGPIHTKSSMSLPQTPYARPDASKKDVQPPSWMSSSASAVSFGSATSLPSPTDTSPSSITSDRDKVEKLMAIKPKKKKPDQLTSEPMIPRSLTPTAPKEWKGLLYKTKNDKLVGTISIKPLSERCDEILMHELRDEEKLTLDNIVVQSFVFHLYKQFPQALYTMHSSLPQYQLEQTVLPLKFSEMVGVIWLPRVAPQNVLFAIPTSTRACEVLRVARPNELFILFRFSLVHAPPRPQISAFQSKAGYSLVPPEELKDPDRFDAELTAQLLGSIPSEFVAALFNKVFTIIAPDECHYEVRDMQLFLRTMRGTYKQVKETDLFDVDVIFIHRAMMKNCDTLPDITAVKRRKNVKFFLFAHFLADGPNPGLPREIYTSGGLVTITSQALFDDNVDVISKLVEFSRAQKLSRPSVVWKISIHKDTINYLANVKDDPLHSEQNRAQDVMQAISLKLTNQQIDVIETVCPQKVDDLTVDEVLYLYPPEHLTTIYKNLYKNLYKTFERESAQLGRARRIEQKLASLRKARAEIPAPAFFSSILKHD</sequence>
<dbReference type="PROSITE" id="PS00598">
    <property type="entry name" value="CHROMO_1"/>
    <property type="match status" value="1"/>
</dbReference>
<dbReference type="InterPro" id="IPR051219">
    <property type="entry name" value="Heterochromatin_chromo-domain"/>
</dbReference>
<comment type="caution">
    <text evidence="5">The sequence shown here is derived from an EMBL/GenBank/DDBJ whole genome shotgun (WGS) entry which is preliminary data.</text>
</comment>
<gene>
    <name evidence="5" type="ORF">PBRASI_LOCUS3329</name>
</gene>
<dbReference type="InterPro" id="IPR000953">
    <property type="entry name" value="Chromo/chromo_shadow_dom"/>
</dbReference>
<accession>A0A9N9F7P1</accession>
<evidence type="ECO:0000256" key="2">
    <source>
        <dbReference type="ARBA" id="ARBA00023242"/>
    </source>
</evidence>
<name>A0A9N9F7P1_9GLOM</name>
<dbReference type="Proteomes" id="UP000789739">
    <property type="component" value="Unassembled WGS sequence"/>
</dbReference>
<keyword evidence="6" id="KW-1185">Reference proteome</keyword>
<dbReference type="Pfam" id="PF00385">
    <property type="entry name" value="Chromo"/>
    <property type="match status" value="1"/>
</dbReference>
<dbReference type="SUPFAM" id="SSF54160">
    <property type="entry name" value="Chromo domain-like"/>
    <property type="match status" value="1"/>
</dbReference>
<dbReference type="CDD" id="cd00024">
    <property type="entry name" value="CD_CSD"/>
    <property type="match status" value="1"/>
</dbReference>
<dbReference type="OrthoDB" id="2372052at2759"/>
<feature type="compositionally biased region" description="Low complexity" evidence="3">
    <location>
        <begin position="273"/>
        <end position="302"/>
    </location>
</feature>
<dbReference type="Gene3D" id="2.40.50.40">
    <property type="match status" value="1"/>
</dbReference>
<feature type="compositionally biased region" description="Low complexity" evidence="3">
    <location>
        <begin position="118"/>
        <end position="135"/>
    </location>
</feature>
<protein>
    <submittedName>
        <fullName evidence="5">10649_t:CDS:1</fullName>
    </submittedName>
</protein>
<evidence type="ECO:0000313" key="6">
    <source>
        <dbReference type="Proteomes" id="UP000789739"/>
    </source>
</evidence>
<dbReference type="PROSITE" id="PS50013">
    <property type="entry name" value="CHROMO_2"/>
    <property type="match status" value="1"/>
</dbReference>
<comment type="subcellular location">
    <subcellularLocation>
        <location evidence="1">Nucleus</location>
    </subcellularLocation>
</comment>
<dbReference type="InterPro" id="IPR023779">
    <property type="entry name" value="Chromodomain_CS"/>
</dbReference>
<evidence type="ECO:0000256" key="1">
    <source>
        <dbReference type="ARBA" id="ARBA00004123"/>
    </source>
</evidence>
<evidence type="ECO:0000256" key="3">
    <source>
        <dbReference type="SAM" id="MobiDB-lite"/>
    </source>
</evidence>
<proteinExistence type="predicted"/>
<dbReference type="AlphaFoldDB" id="A0A9N9F7P1"/>
<dbReference type="EMBL" id="CAJVPI010000296">
    <property type="protein sequence ID" value="CAG8515222.1"/>
    <property type="molecule type" value="Genomic_DNA"/>
</dbReference>
<evidence type="ECO:0000259" key="4">
    <source>
        <dbReference type="PROSITE" id="PS50013"/>
    </source>
</evidence>
<organism evidence="5 6">
    <name type="scientific">Paraglomus brasilianum</name>
    <dbReference type="NCBI Taxonomy" id="144538"/>
    <lineage>
        <taxon>Eukaryota</taxon>
        <taxon>Fungi</taxon>
        <taxon>Fungi incertae sedis</taxon>
        <taxon>Mucoromycota</taxon>
        <taxon>Glomeromycotina</taxon>
        <taxon>Glomeromycetes</taxon>
        <taxon>Paraglomerales</taxon>
        <taxon>Paraglomeraceae</taxon>
        <taxon>Paraglomus</taxon>
    </lineage>
</organism>
<keyword evidence="2" id="KW-0539">Nucleus</keyword>
<feature type="region of interest" description="Disordered" evidence="3">
    <location>
        <begin position="69"/>
        <end position="173"/>
    </location>
</feature>
<dbReference type="SMART" id="SM00298">
    <property type="entry name" value="CHROMO"/>
    <property type="match status" value="1"/>
</dbReference>